<evidence type="ECO:0000256" key="1">
    <source>
        <dbReference type="SAM" id="MobiDB-lite"/>
    </source>
</evidence>
<feature type="transmembrane region" description="Helical" evidence="2">
    <location>
        <begin position="52"/>
        <end position="70"/>
    </location>
</feature>
<comment type="caution">
    <text evidence="3">The sequence shown here is derived from an EMBL/GenBank/DDBJ whole genome shotgun (WGS) entry which is preliminary data.</text>
</comment>
<keyword evidence="2" id="KW-0472">Membrane</keyword>
<dbReference type="Pfam" id="PF05656">
    <property type="entry name" value="DUF805"/>
    <property type="match status" value="1"/>
</dbReference>
<dbReference type="OrthoDB" id="8365251at2"/>
<name>A0A0R3KUU3_9BRAD</name>
<evidence type="ECO:0008006" key="5">
    <source>
        <dbReference type="Google" id="ProtNLM"/>
    </source>
</evidence>
<evidence type="ECO:0000256" key="2">
    <source>
        <dbReference type="SAM" id="Phobius"/>
    </source>
</evidence>
<evidence type="ECO:0000313" key="3">
    <source>
        <dbReference type="EMBL" id="KRQ97356.1"/>
    </source>
</evidence>
<feature type="region of interest" description="Disordered" evidence="1">
    <location>
        <begin position="140"/>
        <end position="180"/>
    </location>
</feature>
<sequence length="180" mass="19241">MLGFLFGFNARIGRLHFFCSTLVVTIMMVVVYAAAIAYAFQTAPKGTVPSPTSGPIFAAAIFFAWLTITLQSMRCRDIGWDPVCVMPAWIAVVIVDGLVAAKFPAMSLGHERGTMVGALINLSLFLALLFCPSGADDSPAPTLDDRFRTPDPPPPRPVVETPAAPQMSRPANGGFGRRGL</sequence>
<dbReference type="EMBL" id="LLXZ01000191">
    <property type="protein sequence ID" value="KRQ97356.1"/>
    <property type="molecule type" value="Genomic_DNA"/>
</dbReference>
<reference evidence="3 4" key="1">
    <citation type="submission" date="2014-03" db="EMBL/GenBank/DDBJ databases">
        <title>Bradyrhizobium valentinum sp. nov., isolated from effective nodules of Lupinus mariae-josephae, a lupine endemic of basic-lime soils in Eastern Spain.</title>
        <authorList>
            <person name="Duran D."/>
            <person name="Rey L."/>
            <person name="Navarro A."/>
            <person name="Busquets A."/>
            <person name="Imperial J."/>
            <person name="Ruiz-Argueso T."/>
        </authorList>
    </citation>
    <scope>NUCLEOTIDE SEQUENCE [LARGE SCALE GENOMIC DNA]</scope>
    <source>
        <strain evidence="3 4">PAC68</strain>
    </source>
</reference>
<feature type="transmembrane region" description="Helical" evidence="2">
    <location>
        <begin position="15"/>
        <end position="40"/>
    </location>
</feature>
<dbReference type="Proteomes" id="UP000050863">
    <property type="component" value="Unassembled WGS sequence"/>
</dbReference>
<keyword evidence="2" id="KW-1133">Transmembrane helix</keyword>
<feature type="transmembrane region" description="Helical" evidence="2">
    <location>
        <begin position="82"/>
        <end position="101"/>
    </location>
</feature>
<keyword evidence="4" id="KW-1185">Reference proteome</keyword>
<gene>
    <name evidence="3" type="ORF">CQ12_01295</name>
</gene>
<dbReference type="RefSeq" id="WP_057839333.1">
    <property type="nucleotide sequence ID" value="NZ_LLXZ01000191.1"/>
</dbReference>
<protein>
    <recommendedName>
        <fullName evidence="5">DUF805 domain-containing protein</fullName>
    </recommendedName>
</protein>
<dbReference type="GO" id="GO:0016020">
    <property type="term" value="C:membrane"/>
    <property type="evidence" value="ECO:0007669"/>
    <property type="project" value="InterPro"/>
</dbReference>
<evidence type="ECO:0000313" key="4">
    <source>
        <dbReference type="Proteomes" id="UP000050863"/>
    </source>
</evidence>
<accession>A0A0R3KUU3</accession>
<keyword evidence="2" id="KW-0812">Transmembrane</keyword>
<organism evidence="3 4">
    <name type="scientific">Bradyrhizobium jicamae</name>
    <dbReference type="NCBI Taxonomy" id="280332"/>
    <lineage>
        <taxon>Bacteria</taxon>
        <taxon>Pseudomonadati</taxon>
        <taxon>Pseudomonadota</taxon>
        <taxon>Alphaproteobacteria</taxon>
        <taxon>Hyphomicrobiales</taxon>
        <taxon>Nitrobacteraceae</taxon>
        <taxon>Bradyrhizobium</taxon>
    </lineage>
</organism>
<feature type="transmembrane region" description="Helical" evidence="2">
    <location>
        <begin position="113"/>
        <end position="131"/>
    </location>
</feature>
<proteinExistence type="predicted"/>
<dbReference type="AlphaFoldDB" id="A0A0R3KUU3"/>
<dbReference type="InterPro" id="IPR008523">
    <property type="entry name" value="DUF805"/>
</dbReference>